<reference evidence="1 2" key="1">
    <citation type="journal article" date="2015" name="Nature">
        <title>rRNA introns, odd ribosomes, and small enigmatic genomes across a large radiation of phyla.</title>
        <authorList>
            <person name="Brown C.T."/>
            <person name="Hug L.A."/>
            <person name="Thomas B.C."/>
            <person name="Sharon I."/>
            <person name="Castelle C.J."/>
            <person name="Singh A."/>
            <person name="Wilkins M.J."/>
            <person name="Williams K.H."/>
            <person name="Banfield J.F."/>
        </authorList>
    </citation>
    <scope>NUCLEOTIDE SEQUENCE [LARGE SCALE GENOMIC DNA]</scope>
</reference>
<proteinExistence type="predicted"/>
<protein>
    <submittedName>
        <fullName evidence="1">Uncharacterized protein</fullName>
    </submittedName>
</protein>
<dbReference type="AlphaFoldDB" id="A0A0G1ELZ3"/>
<gene>
    <name evidence="1" type="ORF">UV91_C0009G0002</name>
</gene>
<accession>A0A0G1ELZ3</accession>
<dbReference type="Proteomes" id="UP000033907">
    <property type="component" value="Unassembled WGS sequence"/>
</dbReference>
<name>A0A0G1ELZ3_9BACT</name>
<dbReference type="EMBL" id="LCGH01000009">
    <property type="protein sequence ID" value="KKT10995.1"/>
    <property type="molecule type" value="Genomic_DNA"/>
</dbReference>
<evidence type="ECO:0000313" key="1">
    <source>
        <dbReference type="EMBL" id="KKT10995.1"/>
    </source>
</evidence>
<evidence type="ECO:0000313" key="2">
    <source>
        <dbReference type="Proteomes" id="UP000033907"/>
    </source>
</evidence>
<organism evidence="1 2">
    <name type="scientific">Candidatus Nomurabacteria bacterium GW2011_GWF2_43_24</name>
    <dbReference type="NCBI Taxonomy" id="1618778"/>
    <lineage>
        <taxon>Bacteria</taxon>
        <taxon>Candidatus Nomuraibacteriota</taxon>
    </lineage>
</organism>
<comment type="caution">
    <text evidence="1">The sequence shown here is derived from an EMBL/GenBank/DDBJ whole genome shotgun (WGS) entry which is preliminary data.</text>
</comment>
<sequence>MSLIFRLKKVRAFSNKGHQIGLRDFLWGEAEVCSPRLRARRARNWAVKSNGGAKSQETIFSEMRRFVITKLCIKINFYSTFLRKISRFAGLRRFFVPSRI</sequence>